<reference evidence="1" key="1">
    <citation type="journal article" date="2015" name="Nature">
        <title>Complex archaea that bridge the gap between prokaryotes and eukaryotes.</title>
        <authorList>
            <person name="Spang A."/>
            <person name="Saw J.H."/>
            <person name="Jorgensen S.L."/>
            <person name="Zaremba-Niedzwiedzka K."/>
            <person name="Martijn J."/>
            <person name="Lind A.E."/>
            <person name="van Eijk R."/>
            <person name="Schleper C."/>
            <person name="Guy L."/>
            <person name="Ettema T.J."/>
        </authorList>
    </citation>
    <scope>NUCLEOTIDE SEQUENCE</scope>
</reference>
<comment type="caution">
    <text evidence="1">The sequence shown here is derived from an EMBL/GenBank/DDBJ whole genome shotgun (WGS) entry which is preliminary data.</text>
</comment>
<organism evidence="1">
    <name type="scientific">marine sediment metagenome</name>
    <dbReference type="NCBI Taxonomy" id="412755"/>
    <lineage>
        <taxon>unclassified sequences</taxon>
        <taxon>metagenomes</taxon>
        <taxon>ecological metagenomes</taxon>
    </lineage>
</organism>
<name>A0A0F9FG96_9ZZZZ</name>
<gene>
    <name evidence="1" type="ORF">LCGC14_1954990</name>
</gene>
<dbReference type="AlphaFoldDB" id="A0A0F9FG96"/>
<proteinExistence type="predicted"/>
<dbReference type="EMBL" id="LAZR01021413">
    <property type="protein sequence ID" value="KKL85409.1"/>
    <property type="molecule type" value="Genomic_DNA"/>
</dbReference>
<evidence type="ECO:0000313" key="1">
    <source>
        <dbReference type="EMBL" id="KKL85409.1"/>
    </source>
</evidence>
<accession>A0A0F9FG96</accession>
<protein>
    <submittedName>
        <fullName evidence="1">Uncharacterized protein</fullName>
    </submittedName>
</protein>
<sequence>MKNTLRDYRCWRNIEAKLLRQRYKTDGPLKLSSVLDRSCGAIRHKAHRLELTRKRYT</sequence>
<feature type="non-terminal residue" evidence="1">
    <location>
        <position position="57"/>
    </location>
</feature>